<evidence type="ECO:0000313" key="2">
    <source>
        <dbReference type="Proteomes" id="UP000799291"/>
    </source>
</evidence>
<sequence length="494" mass="55110">MDPLSVAASIVGILTAAAKVAEIVQPFVSNTKSAPRLAVQIANEVNSIRIVLSSLKLVLQELLTPSAHSASRASHVQVDHIVVLFTDGVLLFSELEALLAPLRAPENRASQLQFRQRVLWATKKNDISAVISRMQLFLASLSGLLNIFQCRSDIAVIESQQKLESQIATLLCTNEILAQKVRELEDKFHAVSLAPIGNGRSDRITSRTAQSGLLSTVPSLDNLFSRLRLEEDLDDSRVYRRVKRVESRTSFSTSCFGSVAWSVFSGLSLADISIVAAIALPLYRCDIQNPDHYTFGEYQSEPQEVVNSLYPSNKELATTRDSLTTIVAEWEHHQLDSKKLILFGSLEVTVTQKQFNVRLAASKNQTQTQLYLFEKDLLVCQNAYLTTRGGQKVFVLAHIDEIWGITCFDGRPTDDCNLLIKLKRLPITIRIRFENEALMERWASAIMELLPTFGSSGAKKWNNDIRFSEVAFLEDHSDALYKDLDKPSQGSEDI</sequence>
<gene>
    <name evidence="1" type="ORF">K458DRAFT_491307</name>
</gene>
<reference evidence="1" key="1">
    <citation type="journal article" date="2020" name="Stud. Mycol.">
        <title>101 Dothideomycetes genomes: a test case for predicting lifestyles and emergence of pathogens.</title>
        <authorList>
            <person name="Haridas S."/>
            <person name="Albert R."/>
            <person name="Binder M."/>
            <person name="Bloem J."/>
            <person name="Labutti K."/>
            <person name="Salamov A."/>
            <person name="Andreopoulos B."/>
            <person name="Baker S."/>
            <person name="Barry K."/>
            <person name="Bills G."/>
            <person name="Bluhm B."/>
            <person name="Cannon C."/>
            <person name="Castanera R."/>
            <person name="Culley D."/>
            <person name="Daum C."/>
            <person name="Ezra D."/>
            <person name="Gonzalez J."/>
            <person name="Henrissat B."/>
            <person name="Kuo A."/>
            <person name="Liang C."/>
            <person name="Lipzen A."/>
            <person name="Lutzoni F."/>
            <person name="Magnuson J."/>
            <person name="Mondo S."/>
            <person name="Nolan M."/>
            <person name="Ohm R."/>
            <person name="Pangilinan J."/>
            <person name="Park H.-J."/>
            <person name="Ramirez L."/>
            <person name="Alfaro M."/>
            <person name="Sun H."/>
            <person name="Tritt A."/>
            <person name="Yoshinaga Y."/>
            <person name="Zwiers L.-H."/>
            <person name="Turgeon B."/>
            <person name="Goodwin S."/>
            <person name="Spatafora J."/>
            <person name="Crous P."/>
            <person name="Grigoriev I."/>
        </authorList>
    </citation>
    <scope>NUCLEOTIDE SEQUENCE</scope>
    <source>
        <strain evidence="1">CBS 122367</strain>
    </source>
</reference>
<dbReference type="Proteomes" id="UP000799291">
    <property type="component" value="Unassembled WGS sequence"/>
</dbReference>
<name>A0A6G1IJ29_9PLEO</name>
<keyword evidence="2" id="KW-1185">Reference proteome</keyword>
<protein>
    <recommendedName>
        <fullName evidence="3">Fungal N-terminal domain-containing protein</fullName>
    </recommendedName>
</protein>
<dbReference type="OrthoDB" id="19923at2759"/>
<evidence type="ECO:0008006" key="3">
    <source>
        <dbReference type="Google" id="ProtNLM"/>
    </source>
</evidence>
<accession>A0A6G1IJ29</accession>
<proteinExistence type="predicted"/>
<evidence type="ECO:0000313" key="1">
    <source>
        <dbReference type="EMBL" id="KAF2678247.1"/>
    </source>
</evidence>
<dbReference type="EMBL" id="MU005613">
    <property type="protein sequence ID" value="KAF2678247.1"/>
    <property type="molecule type" value="Genomic_DNA"/>
</dbReference>
<organism evidence="1 2">
    <name type="scientific">Lentithecium fluviatile CBS 122367</name>
    <dbReference type="NCBI Taxonomy" id="1168545"/>
    <lineage>
        <taxon>Eukaryota</taxon>
        <taxon>Fungi</taxon>
        <taxon>Dikarya</taxon>
        <taxon>Ascomycota</taxon>
        <taxon>Pezizomycotina</taxon>
        <taxon>Dothideomycetes</taxon>
        <taxon>Pleosporomycetidae</taxon>
        <taxon>Pleosporales</taxon>
        <taxon>Massarineae</taxon>
        <taxon>Lentitheciaceae</taxon>
        <taxon>Lentithecium</taxon>
    </lineage>
</organism>
<dbReference type="AlphaFoldDB" id="A0A6G1IJ29"/>